<dbReference type="PANTHER" id="PTHR33362:SF3">
    <property type="entry name" value="SIALIC ACID TRAP TRANSPORTER PERMEASE PROTEIN SIAT"/>
    <property type="match status" value="1"/>
</dbReference>
<dbReference type="InterPro" id="IPR010656">
    <property type="entry name" value="DctM"/>
</dbReference>
<feature type="transmembrane region" description="Helical" evidence="7">
    <location>
        <begin position="146"/>
        <end position="173"/>
    </location>
</feature>
<keyword evidence="3" id="KW-0997">Cell inner membrane</keyword>
<dbReference type="GO" id="GO:0022857">
    <property type="term" value="F:transmembrane transporter activity"/>
    <property type="evidence" value="ECO:0007669"/>
    <property type="project" value="TreeGrafter"/>
</dbReference>
<feature type="transmembrane region" description="Helical" evidence="7">
    <location>
        <begin position="225"/>
        <end position="246"/>
    </location>
</feature>
<feature type="transmembrane region" description="Helical" evidence="7">
    <location>
        <begin position="46"/>
        <end position="68"/>
    </location>
</feature>
<comment type="caution">
    <text evidence="9">The sequence shown here is derived from an EMBL/GenBank/DDBJ whole genome shotgun (WGS) entry which is preliminary data.</text>
</comment>
<evidence type="ECO:0000256" key="1">
    <source>
        <dbReference type="ARBA" id="ARBA00004429"/>
    </source>
</evidence>
<dbReference type="EMBL" id="BARW01020309">
    <property type="protein sequence ID" value="GAI90168.1"/>
    <property type="molecule type" value="Genomic_DNA"/>
</dbReference>
<dbReference type="InterPro" id="IPR004681">
    <property type="entry name" value="TRAP_DctM"/>
</dbReference>
<comment type="subcellular location">
    <subcellularLocation>
        <location evidence="1">Cell inner membrane</location>
        <topology evidence="1">Multi-pass membrane protein</topology>
    </subcellularLocation>
</comment>
<evidence type="ECO:0000256" key="2">
    <source>
        <dbReference type="ARBA" id="ARBA00022475"/>
    </source>
</evidence>
<protein>
    <recommendedName>
        <fullName evidence="8">TRAP C4-dicarboxylate transport system permease DctM subunit domain-containing protein</fullName>
    </recommendedName>
</protein>
<evidence type="ECO:0000259" key="8">
    <source>
        <dbReference type="Pfam" id="PF06808"/>
    </source>
</evidence>
<sequence>GRLFLGGAIPGVMLGLSQMIFIYLICKIRSYPRLPFPGVRVLMKSFLNAFPTLLVPVIILGGIASGIFTPTESAVVAVIYTFILTVVVYRDLKLREIPSILYEVALTTGLVVSIVGAAAVFGWVITLENIPESIRVFIVGFTDKQWVVLFIINIVLLIMGCFFAVMAIVLIITPMLIPLAQSFDINLIHLGVMMVLNLCVGYLSPPFGIGLFILSDITDLTPDNIAKAMLPFFIPILFVLFLVTYFPQISLYLPNLIMGAAH</sequence>
<evidence type="ECO:0000256" key="4">
    <source>
        <dbReference type="ARBA" id="ARBA00022692"/>
    </source>
</evidence>
<evidence type="ECO:0000256" key="7">
    <source>
        <dbReference type="SAM" id="Phobius"/>
    </source>
</evidence>
<feature type="transmembrane region" description="Helical" evidence="7">
    <location>
        <begin position="185"/>
        <end position="205"/>
    </location>
</feature>
<evidence type="ECO:0000313" key="9">
    <source>
        <dbReference type="EMBL" id="GAI90168.1"/>
    </source>
</evidence>
<evidence type="ECO:0000256" key="5">
    <source>
        <dbReference type="ARBA" id="ARBA00022989"/>
    </source>
</evidence>
<dbReference type="GO" id="GO:0005886">
    <property type="term" value="C:plasma membrane"/>
    <property type="evidence" value="ECO:0007669"/>
    <property type="project" value="UniProtKB-SubCell"/>
</dbReference>
<dbReference type="Pfam" id="PF06808">
    <property type="entry name" value="DctM"/>
    <property type="match status" value="1"/>
</dbReference>
<accession>X1SB15</accession>
<keyword evidence="5 7" id="KW-1133">Transmembrane helix</keyword>
<keyword evidence="6 7" id="KW-0472">Membrane</keyword>
<proteinExistence type="predicted"/>
<feature type="transmembrane region" description="Helical" evidence="7">
    <location>
        <begin position="6"/>
        <end position="26"/>
    </location>
</feature>
<dbReference type="AlphaFoldDB" id="X1SB15"/>
<evidence type="ECO:0000256" key="6">
    <source>
        <dbReference type="ARBA" id="ARBA00023136"/>
    </source>
</evidence>
<dbReference type="PANTHER" id="PTHR33362">
    <property type="entry name" value="SIALIC ACID TRAP TRANSPORTER PERMEASE PROTEIN SIAT-RELATED"/>
    <property type="match status" value="1"/>
</dbReference>
<keyword evidence="2" id="KW-1003">Cell membrane</keyword>
<feature type="non-terminal residue" evidence="9">
    <location>
        <position position="1"/>
    </location>
</feature>
<keyword evidence="4 7" id="KW-0812">Transmembrane</keyword>
<gene>
    <name evidence="9" type="ORF">S12H4_34339</name>
</gene>
<organism evidence="9">
    <name type="scientific">marine sediment metagenome</name>
    <dbReference type="NCBI Taxonomy" id="412755"/>
    <lineage>
        <taxon>unclassified sequences</taxon>
        <taxon>metagenomes</taxon>
        <taxon>ecological metagenomes</taxon>
    </lineage>
</organism>
<feature type="transmembrane region" description="Helical" evidence="7">
    <location>
        <begin position="74"/>
        <end position="92"/>
    </location>
</feature>
<feature type="domain" description="TRAP C4-dicarboxylate transport system permease DctM subunit" evidence="8">
    <location>
        <begin position="2"/>
        <end position="249"/>
    </location>
</feature>
<evidence type="ECO:0000256" key="3">
    <source>
        <dbReference type="ARBA" id="ARBA00022519"/>
    </source>
</evidence>
<reference evidence="9" key="1">
    <citation type="journal article" date="2014" name="Front. Microbiol.">
        <title>High frequency of phylogenetically diverse reductive dehalogenase-homologous genes in deep subseafloor sedimentary metagenomes.</title>
        <authorList>
            <person name="Kawai M."/>
            <person name="Futagami T."/>
            <person name="Toyoda A."/>
            <person name="Takaki Y."/>
            <person name="Nishi S."/>
            <person name="Hori S."/>
            <person name="Arai W."/>
            <person name="Tsubouchi T."/>
            <person name="Morono Y."/>
            <person name="Uchiyama I."/>
            <person name="Ito T."/>
            <person name="Fujiyama A."/>
            <person name="Inagaki F."/>
            <person name="Takami H."/>
        </authorList>
    </citation>
    <scope>NUCLEOTIDE SEQUENCE</scope>
    <source>
        <strain evidence="9">Expedition CK06-06</strain>
    </source>
</reference>
<name>X1SB15_9ZZZZ</name>
<feature type="transmembrane region" description="Helical" evidence="7">
    <location>
        <begin position="104"/>
        <end position="126"/>
    </location>
</feature>